<gene>
    <name evidence="1" type="ORF">GBAR_LOCUS10716</name>
</gene>
<organism evidence="1 2">
    <name type="scientific">Geodia barretti</name>
    <name type="common">Barrett's horny sponge</name>
    <dbReference type="NCBI Taxonomy" id="519541"/>
    <lineage>
        <taxon>Eukaryota</taxon>
        <taxon>Metazoa</taxon>
        <taxon>Porifera</taxon>
        <taxon>Demospongiae</taxon>
        <taxon>Heteroscleromorpha</taxon>
        <taxon>Tetractinellida</taxon>
        <taxon>Astrophorina</taxon>
        <taxon>Geodiidae</taxon>
        <taxon>Geodia</taxon>
    </lineage>
</organism>
<name>A0AA35RWV3_GEOBA</name>
<protein>
    <submittedName>
        <fullName evidence="1">Uncharacterized protein</fullName>
    </submittedName>
</protein>
<evidence type="ECO:0000313" key="2">
    <source>
        <dbReference type="Proteomes" id="UP001174909"/>
    </source>
</evidence>
<evidence type="ECO:0000313" key="1">
    <source>
        <dbReference type="EMBL" id="CAI8017721.1"/>
    </source>
</evidence>
<dbReference type="AlphaFoldDB" id="A0AA35RWV3"/>
<accession>A0AA35RWV3</accession>
<proteinExistence type="predicted"/>
<dbReference type="EMBL" id="CASHTH010001650">
    <property type="protein sequence ID" value="CAI8017721.1"/>
    <property type="molecule type" value="Genomic_DNA"/>
</dbReference>
<reference evidence="1" key="1">
    <citation type="submission" date="2023-03" db="EMBL/GenBank/DDBJ databases">
        <authorList>
            <person name="Steffen K."/>
            <person name="Cardenas P."/>
        </authorList>
    </citation>
    <scope>NUCLEOTIDE SEQUENCE</scope>
</reference>
<keyword evidence="2" id="KW-1185">Reference proteome</keyword>
<dbReference type="Proteomes" id="UP001174909">
    <property type="component" value="Unassembled WGS sequence"/>
</dbReference>
<comment type="caution">
    <text evidence="1">The sequence shown here is derived from an EMBL/GenBank/DDBJ whole genome shotgun (WGS) entry which is preliminary data.</text>
</comment>
<sequence length="43" mass="4585">MCSHGYLNTPSQLHLSISSVARGGNVVLVYRTICLIGGQLNVL</sequence>